<organism evidence="3 4">
    <name type="scientific">Tigheibacillus halophilus</name>
    <dbReference type="NCBI Taxonomy" id="361280"/>
    <lineage>
        <taxon>Bacteria</taxon>
        <taxon>Bacillati</taxon>
        <taxon>Bacillota</taxon>
        <taxon>Bacilli</taxon>
        <taxon>Bacillales</taxon>
        <taxon>Bacillaceae</taxon>
        <taxon>Tigheibacillus</taxon>
    </lineage>
</organism>
<dbReference type="PANTHER" id="PTHR30590">
    <property type="entry name" value="INNER MEMBRANE PROTEIN"/>
    <property type="match status" value="1"/>
</dbReference>
<feature type="domain" description="DUF418" evidence="2">
    <location>
        <begin position="3"/>
        <end position="90"/>
    </location>
</feature>
<dbReference type="Proteomes" id="UP001281447">
    <property type="component" value="Unassembled WGS sequence"/>
</dbReference>
<dbReference type="InterPro" id="IPR007349">
    <property type="entry name" value="DUF418"/>
</dbReference>
<dbReference type="Pfam" id="PF04235">
    <property type="entry name" value="DUF418"/>
    <property type="match status" value="1"/>
</dbReference>
<accession>A0ABU5C4F3</accession>
<proteinExistence type="predicted"/>
<gene>
    <name evidence="3" type="ORF">RWE15_05100</name>
</gene>
<keyword evidence="4" id="KW-1185">Reference proteome</keyword>
<evidence type="ECO:0000256" key="1">
    <source>
        <dbReference type="SAM" id="Phobius"/>
    </source>
</evidence>
<name>A0ABU5C4F3_9BACI</name>
<dbReference type="PANTHER" id="PTHR30590:SF3">
    <property type="entry name" value="HYPOTHETICAL MEMBRANE SPANNING PROTEIN"/>
    <property type="match status" value="1"/>
</dbReference>
<evidence type="ECO:0000313" key="4">
    <source>
        <dbReference type="Proteomes" id="UP001281447"/>
    </source>
</evidence>
<feature type="transmembrane region" description="Helical" evidence="1">
    <location>
        <begin position="21"/>
        <end position="40"/>
    </location>
</feature>
<evidence type="ECO:0000313" key="3">
    <source>
        <dbReference type="EMBL" id="MDY0393955.1"/>
    </source>
</evidence>
<keyword evidence="1" id="KW-1133">Transmembrane helix</keyword>
<comment type="caution">
    <text evidence="3">The sequence shown here is derived from an EMBL/GenBank/DDBJ whole genome shotgun (WGS) entry which is preliminary data.</text>
</comment>
<keyword evidence="1" id="KW-0812">Transmembrane</keyword>
<sequence length="94" mass="10776">MENKAIRTLLKPVARVGQMALTNYVSQSMIGLFIISLMGMESPPYMISPVHVVVVACLVFIFHLIVSSIWLKFFKRGPLEILWRFMTYGKQTIK</sequence>
<protein>
    <submittedName>
        <fullName evidence="3">DUF418 domain-containing protein</fullName>
    </submittedName>
</protein>
<dbReference type="InterPro" id="IPR052529">
    <property type="entry name" value="Bact_Transport_Assoc"/>
</dbReference>
<evidence type="ECO:0000259" key="2">
    <source>
        <dbReference type="Pfam" id="PF04235"/>
    </source>
</evidence>
<reference evidence="3 4" key="1">
    <citation type="submission" date="2023-10" db="EMBL/GenBank/DDBJ databases">
        <title>Virgibacillus halophilus 5B73C genome.</title>
        <authorList>
            <person name="Miliotis G."/>
            <person name="Sengupta P."/>
            <person name="Hameed A."/>
            <person name="Chuvochina M."/>
            <person name="Mcdonagh F."/>
            <person name="Simpson A.C."/>
            <person name="Singh N.K."/>
            <person name="Rekha P.D."/>
            <person name="Raman K."/>
            <person name="Hugenholtz P."/>
            <person name="Venkateswaran K."/>
        </authorList>
    </citation>
    <scope>NUCLEOTIDE SEQUENCE [LARGE SCALE GENOMIC DNA]</scope>
    <source>
        <strain evidence="3 4">5B73C</strain>
    </source>
</reference>
<dbReference type="EMBL" id="JAWDIP010000003">
    <property type="protein sequence ID" value="MDY0393955.1"/>
    <property type="molecule type" value="Genomic_DNA"/>
</dbReference>
<feature type="transmembrane region" description="Helical" evidence="1">
    <location>
        <begin position="52"/>
        <end position="74"/>
    </location>
</feature>
<keyword evidence="1" id="KW-0472">Membrane</keyword>